<reference evidence="2" key="1">
    <citation type="journal article" date="2020" name="Stud. Mycol.">
        <title>101 Dothideomycetes genomes: a test case for predicting lifestyles and emergence of pathogens.</title>
        <authorList>
            <person name="Haridas S."/>
            <person name="Albert R."/>
            <person name="Binder M."/>
            <person name="Bloem J."/>
            <person name="Labutti K."/>
            <person name="Salamov A."/>
            <person name="Andreopoulos B."/>
            <person name="Baker S."/>
            <person name="Barry K."/>
            <person name="Bills G."/>
            <person name="Bluhm B."/>
            <person name="Cannon C."/>
            <person name="Castanera R."/>
            <person name="Culley D."/>
            <person name="Daum C."/>
            <person name="Ezra D."/>
            <person name="Gonzalez J."/>
            <person name="Henrissat B."/>
            <person name="Kuo A."/>
            <person name="Liang C."/>
            <person name="Lipzen A."/>
            <person name="Lutzoni F."/>
            <person name="Magnuson J."/>
            <person name="Mondo S."/>
            <person name="Nolan M."/>
            <person name="Ohm R."/>
            <person name="Pangilinan J."/>
            <person name="Park H.-J."/>
            <person name="Ramirez L."/>
            <person name="Alfaro M."/>
            <person name="Sun H."/>
            <person name="Tritt A."/>
            <person name="Yoshinaga Y."/>
            <person name="Zwiers L.-H."/>
            <person name="Turgeon B."/>
            <person name="Goodwin S."/>
            <person name="Spatafora J."/>
            <person name="Crous P."/>
            <person name="Grigoriev I."/>
        </authorList>
    </citation>
    <scope>NUCLEOTIDE SEQUENCE</scope>
    <source>
        <strain evidence="2">CBS 627.86</strain>
    </source>
</reference>
<dbReference type="Proteomes" id="UP000799770">
    <property type="component" value="Unassembled WGS sequence"/>
</dbReference>
<accession>A0A6A5YZH7</accession>
<feature type="region of interest" description="Disordered" evidence="1">
    <location>
        <begin position="346"/>
        <end position="390"/>
    </location>
</feature>
<feature type="region of interest" description="Disordered" evidence="1">
    <location>
        <begin position="469"/>
        <end position="523"/>
    </location>
</feature>
<protein>
    <submittedName>
        <fullName evidence="2">Uncharacterized protein</fullName>
    </submittedName>
</protein>
<dbReference type="EMBL" id="ML977332">
    <property type="protein sequence ID" value="KAF2111987.1"/>
    <property type="molecule type" value="Genomic_DNA"/>
</dbReference>
<dbReference type="AlphaFoldDB" id="A0A6A5YZH7"/>
<sequence length="523" mass="59823">MFVKLLLYRNHLPLKKGLPRIDTSSMRATISHSLENLKTTSVLTKQTYEAALVDYAIASCAQFCTHMMKKLPRELRDLVYQNLLPSGTSTRPAFQTREASRMLRYLDKHYFDSAFVGDLVRRELLQNYQSTTTLEITNKNLQEWPVFKTAPLLNGLRSIRIDFSLNFSTVPHHESSTITKTLIGIVAPGCSVNIHMKTAHRMQRTYSDGCQVWARNEELQDELVLTVLSGALAHLIHEKLLVRVYYRQQLVFDSSLMAVGAFIVSHTHDLTTCEFQKMYYSLTGFPLQQVERMTHDACVGPWTAWHTYVMQTYPMNRREAELSVRLEKSRLQYWACLPSPVTHYSAGQQNKSSIEDQEHSEITLSNHKRSFARSEEADETSNKRENKRPRIDYSAYFRSPQLTVAVGREEPPPPRKIIRRLLEVRIPAKIRKASLESKVPPTNTIKSELSVSSTKAPRAAQICIPHGETREEVQEVSRSAHSASTAAFASKNSDSFAKDLLPKRSRLRSGARQQVNPRYARKR</sequence>
<evidence type="ECO:0000313" key="2">
    <source>
        <dbReference type="EMBL" id="KAF2111987.1"/>
    </source>
</evidence>
<organism evidence="2 3">
    <name type="scientific">Lophiotrema nucula</name>
    <dbReference type="NCBI Taxonomy" id="690887"/>
    <lineage>
        <taxon>Eukaryota</taxon>
        <taxon>Fungi</taxon>
        <taxon>Dikarya</taxon>
        <taxon>Ascomycota</taxon>
        <taxon>Pezizomycotina</taxon>
        <taxon>Dothideomycetes</taxon>
        <taxon>Pleosporomycetidae</taxon>
        <taxon>Pleosporales</taxon>
        <taxon>Lophiotremataceae</taxon>
        <taxon>Lophiotrema</taxon>
    </lineage>
</organism>
<evidence type="ECO:0000313" key="3">
    <source>
        <dbReference type="Proteomes" id="UP000799770"/>
    </source>
</evidence>
<keyword evidence="3" id="KW-1185">Reference proteome</keyword>
<name>A0A6A5YZH7_9PLEO</name>
<gene>
    <name evidence="2" type="ORF">BDV96DRAFT_634236</name>
</gene>
<proteinExistence type="predicted"/>
<feature type="compositionally biased region" description="Basic and acidic residues" evidence="1">
    <location>
        <begin position="372"/>
        <end position="390"/>
    </location>
</feature>
<dbReference type="OrthoDB" id="3684889at2759"/>
<evidence type="ECO:0000256" key="1">
    <source>
        <dbReference type="SAM" id="MobiDB-lite"/>
    </source>
</evidence>
<feature type="compositionally biased region" description="Low complexity" evidence="1">
    <location>
        <begin position="477"/>
        <end position="490"/>
    </location>
</feature>